<dbReference type="InterPro" id="IPR051238">
    <property type="entry name" value="GDSL_esterase/lipase"/>
</dbReference>
<feature type="signal peptide" evidence="8">
    <location>
        <begin position="1"/>
        <end position="23"/>
    </location>
</feature>
<feature type="chain" id="PRO_5042209015" evidence="8">
    <location>
        <begin position="24"/>
        <end position="364"/>
    </location>
</feature>
<dbReference type="EMBL" id="CP093349">
    <property type="protein sequence ID" value="WOH07380.1"/>
    <property type="molecule type" value="Genomic_DNA"/>
</dbReference>
<dbReference type="Pfam" id="PF00657">
    <property type="entry name" value="Lipase_GDSL"/>
    <property type="match status" value="1"/>
</dbReference>
<protein>
    <submittedName>
        <fullName evidence="9">Uncharacterized protein</fullName>
    </submittedName>
</protein>
<keyword evidence="4 8" id="KW-0732">Signal</keyword>
<dbReference type="GO" id="GO:0016042">
    <property type="term" value="P:lipid catabolic process"/>
    <property type="evidence" value="ECO:0007669"/>
    <property type="project" value="UniProtKB-KW"/>
</dbReference>
<gene>
    <name evidence="9" type="ORF">DCAR_0726810</name>
</gene>
<evidence type="ECO:0000256" key="4">
    <source>
        <dbReference type="ARBA" id="ARBA00022729"/>
    </source>
</evidence>
<dbReference type="SUPFAM" id="SSF52266">
    <property type="entry name" value="SGNH hydrolase"/>
    <property type="match status" value="1"/>
</dbReference>
<comment type="subcellular location">
    <subcellularLocation>
        <location evidence="1">Secreted</location>
    </subcellularLocation>
</comment>
<reference evidence="9" key="1">
    <citation type="journal article" date="2016" name="Nat. Genet.">
        <title>A high-quality carrot genome assembly provides new insights into carotenoid accumulation and asterid genome evolution.</title>
        <authorList>
            <person name="Iorizzo M."/>
            <person name="Ellison S."/>
            <person name="Senalik D."/>
            <person name="Zeng P."/>
            <person name="Satapoomin P."/>
            <person name="Huang J."/>
            <person name="Bowman M."/>
            <person name="Iovene M."/>
            <person name="Sanseverino W."/>
            <person name="Cavagnaro P."/>
            <person name="Yildiz M."/>
            <person name="Macko-Podgorni A."/>
            <person name="Moranska E."/>
            <person name="Grzebelus E."/>
            <person name="Grzebelus D."/>
            <person name="Ashrafi H."/>
            <person name="Zheng Z."/>
            <person name="Cheng S."/>
            <person name="Spooner D."/>
            <person name="Van Deynze A."/>
            <person name="Simon P."/>
        </authorList>
    </citation>
    <scope>NUCLEOTIDE SEQUENCE</scope>
    <source>
        <tissue evidence="9">Leaf</tissue>
    </source>
</reference>
<evidence type="ECO:0000256" key="6">
    <source>
        <dbReference type="ARBA" id="ARBA00022963"/>
    </source>
</evidence>
<evidence type="ECO:0000256" key="2">
    <source>
        <dbReference type="ARBA" id="ARBA00008668"/>
    </source>
</evidence>
<dbReference type="InterPro" id="IPR001087">
    <property type="entry name" value="GDSL"/>
</dbReference>
<dbReference type="AlphaFoldDB" id="A0AAF0XG16"/>
<dbReference type="Proteomes" id="UP000077755">
    <property type="component" value="Chromosome 7"/>
</dbReference>
<dbReference type="CDD" id="cd01837">
    <property type="entry name" value="SGNH_plant_lipase_like"/>
    <property type="match status" value="1"/>
</dbReference>
<sequence>MVVTGDAFQILILLFVQLGICLAAERFSASFVFGDSLVEAGNNNYIQSLSKANYPPNGIDFGKPTGRYTNNRTIVDIIGQQVGFKDFTPPYLAPTTRGAVILKGVNYASGGGGIVNETGALFVGRINFDAQIDYFANTRQDIISQIGAPAAARLLETALFSITIGSNDFLNNYLVPVVTEVRRRIDPPEVFINTLISRYRVQLTRLYNLGGRKFIVPNVGPLGCTPYQRDVNLIIGDNCATRANQIVQSFNRQLKSLLTELTAKLSGSTFLYANVNHIFVDILQNYKSYGFENANSACCFSAGRRGGIIPCGPGPSAVCPDRSKYVFWDAYHPSDVTNSILAKRLMDGNTDDISPFNLRQLAQL</sequence>
<keyword evidence="3" id="KW-0964">Secreted</keyword>
<accession>A0AAF0XG16</accession>
<reference evidence="9" key="2">
    <citation type="submission" date="2022-03" db="EMBL/GenBank/DDBJ databases">
        <title>Draft title - Genomic analysis of global carrot germplasm unveils the trajectory of domestication and the origin of high carotenoid orange carrot.</title>
        <authorList>
            <person name="Iorizzo M."/>
            <person name="Ellison S."/>
            <person name="Senalik D."/>
            <person name="Macko-Podgorni A."/>
            <person name="Grzebelus D."/>
            <person name="Bostan H."/>
            <person name="Rolling W."/>
            <person name="Curaba J."/>
            <person name="Simon P."/>
        </authorList>
    </citation>
    <scope>NUCLEOTIDE SEQUENCE</scope>
    <source>
        <tissue evidence="9">Leaf</tissue>
    </source>
</reference>
<evidence type="ECO:0000256" key="7">
    <source>
        <dbReference type="ARBA" id="ARBA00023098"/>
    </source>
</evidence>
<dbReference type="PANTHER" id="PTHR45650:SF4">
    <property type="entry name" value="GDSL-LIKE LIPASE_ACYLHYDROLASE FAMILY PROTEIN, EXPRESSED"/>
    <property type="match status" value="1"/>
</dbReference>
<dbReference type="InterPro" id="IPR036514">
    <property type="entry name" value="SGNH_hydro_sf"/>
</dbReference>
<name>A0AAF0XG16_DAUCS</name>
<evidence type="ECO:0000313" key="10">
    <source>
        <dbReference type="Proteomes" id="UP000077755"/>
    </source>
</evidence>
<evidence type="ECO:0000256" key="8">
    <source>
        <dbReference type="SAM" id="SignalP"/>
    </source>
</evidence>
<dbReference type="GO" id="GO:0016788">
    <property type="term" value="F:hydrolase activity, acting on ester bonds"/>
    <property type="evidence" value="ECO:0007669"/>
    <property type="project" value="InterPro"/>
</dbReference>
<dbReference type="InterPro" id="IPR035669">
    <property type="entry name" value="SGNH_plant_lipase-like"/>
</dbReference>
<evidence type="ECO:0000256" key="1">
    <source>
        <dbReference type="ARBA" id="ARBA00004613"/>
    </source>
</evidence>
<dbReference type="Gene3D" id="3.40.50.1110">
    <property type="entry name" value="SGNH hydrolase"/>
    <property type="match status" value="1"/>
</dbReference>
<organism evidence="9 10">
    <name type="scientific">Daucus carota subsp. sativus</name>
    <name type="common">Carrot</name>
    <dbReference type="NCBI Taxonomy" id="79200"/>
    <lineage>
        <taxon>Eukaryota</taxon>
        <taxon>Viridiplantae</taxon>
        <taxon>Streptophyta</taxon>
        <taxon>Embryophyta</taxon>
        <taxon>Tracheophyta</taxon>
        <taxon>Spermatophyta</taxon>
        <taxon>Magnoliopsida</taxon>
        <taxon>eudicotyledons</taxon>
        <taxon>Gunneridae</taxon>
        <taxon>Pentapetalae</taxon>
        <taxon>asterids</taxon>
        <taxon>campanulids</taxon>
        <taxon>Apiales</taxon>
        <taxon>Apiaceae</taxon>
        <taxon>Apioideae</taxon>
        <taxon>Scandiceae</taxon>
        <taxon>Daucinae</taxon>
        <taxon>Daucus</taxon>
        <taxon>Daucus sect. Daucus</taxon>
    </lineage>
</organism>
<dbReference type="PANTHER" id="PTHR45650">
    <property type="entry name" value="GDSL-LIKE LIPASE/ACYLHYDROLASE-RELATED"/>
    <property type="match status" value="1"/>
</dbReference>
<evidence type="ECO:0000256" key="5">
    <source>
        <dbReference type="ARBA" id="ARBA00022801"/>
    </source>
</evidence>
<comment type="similarity">
    <text evidence="2">Belongs to the 'GDSL' lipolytic enzyme family.</text>
</comment>
<proteinExistence type="inferred from homology"/>
<keyword evidence="10" id="KW-1185">Reference proteome</keyword>
<keyword evidence="6" id="KW-0442">Lipid degradation</keyword>
<dbReference type="GO" id="GO:0005576">
    <property type="term" value="C:extracellular region"/>
    <property type="evidence" value="ECO:0007669"/>
    <property type="project" value="UniProtKB-SubCell"/>
</dbReference>
<keyword evidence="5" id="KW-0378">Hydrolase</keyword>
<evidence type="ECO:0000313" key="9">
    <source>
        <dbReference type="EMBL" id="WOH07380.1"/>
    </source>
</evidence>
<evidence type="ECO:0000256" key="3">
    <source>
        <dbReference type="ARBA" id="ARBA00022525"/>
    </source>
</evidence>
<keyword evidence="7" id="KW-0443">Lipid metabolism</keyword>